<name>A0A0R3WEG8_TAEAS</name>
<evidence type="ECO:0000256" key="2">
    <source>
        <dbReference type="ARBA" id="ARBA00023186"/>
    </source>
</evidence>
<evidence type="ECO:0000313" key="7">
    <source>
        <dbReference type="WBParaSite" id="TASK_0000921401-mRNA-1"/>
    </source>
</evidence>
<dbReference type="CDD" id="cd23163">
    <property type="entry name" value="Prefoldin_2"/>
    <property type="match status" value="1"/>
</dbReference>
<dbReference type="STRING" id="60517.A0A0R3WEG8"/>
<reference evidence="7" key="1">
    <citation type="submission" date="2017-02" db="UniProtKB">
        <authorList>
            <consortium name="WormBaseParasite"/>
        </authorList>
    </citation>
    <scope>IDENTIFICATION</scope>
</reference>
<dbReference type="EMBL" id="UYRS01019038">
    <property type="protein sequence ID" value="VDK42322.1"/>
    <property type="molecule type" value="Genomic_DNA"/>
</dbReference>
<comment type="similarity">
    <text evidence="1">Belongs to the prefoldin subunit beta family.</text>
</comment>
<dbReference type="GO" id="GO:0006457">
    <property type="term" value="P:protein folding"/>
    <property type="evidence" value="ECO:0007669"/>
    <property type="project" value="InterPro"/>
</dbReference>
<organism evidence="7">
    <name type="scientific">Taenia asiatica</name>
    <name type="common">Asian tapeworm</name>
    <dbReference type="NCBI Taxonomy" id="60517"/>
    <lineage>
        <taxon>Eukaryota</taxon>
        <taxon>Metazoa</taxon>
        <taxon>Spiralia</taxon>
        <taxon>Lophotrochozoa</taxon>
        <taxon>Platyhelminthes</taxon>
        <taxon>Cestoda</taxon>
        <taxon>Eucestoda</taxon>
        <taxon>Cyclophyllidea</taxon>
        <taxon>Taeniidae</taxon>
        <taxon>Taenia</taxon>
    </lineage>
</organism>
<comment type="function">
    <text evidence="3">Binds specifically to cytosolic chaperonin (c-CPN) and transfers target proteins to it. Binds to nascent polypeptide chain and promotes folding in an environment in which there are many competing pathways for nonnative proteins.</text>
</comment>
<dbReference type="GO" id="GO:0016272">
    <property type="term" value="C:prefoldin complex"/>
    <property type="evidence" value="ECO:0007669"/>
    <property type="project" value="InterPro"/>
</dbReference>
<sequence>MCAPTEKTKPLTEEQIVEGFQKLRYEQRAIANKITGLEMDQREHNMVIKVLKNVDSERKCFRLIDGVLVERQVKHVLPALIENEKKASWNITMAEALEVLRRQFDEKGVELQVYKEEHKIRLAGEDSVDNGSGGTGTSGSGGGEKGGGGASSASASSGVLVT</sequence>
<dbReference type="InterPro" id="IPR002777">
    <property type="entry name" value="PFD_beta-like"/>
</dbReference>
<dbReference type="OrthoDB" id="29646at2759"/>
<dbReference type="GO" id="GO:0051082">
    <property type="term" value="F:unfolded protein binding"/>
    <property type="evidence" value="ECO:0007669"/>
    <property type="project" value="InterPro"/>
</dbReference>
<feature type="compositionally biased region" description="Low complexity" evidence="4">
    <location>
        <begin position="151"/>
        <end position="162"/>
    </location>
</feature>
<dbReference type="PANTHER" id="PTHR13303">
    <property type="entry name" value="PREFOLDIN SUBUNIT 2"/>
    <property type="match status" value="1"/>
</dbReference>
<dbReference type="Pfam" id="PF01920">
    <property type="entry name" value="Prefoldin_2"/>
    <property type="match status" value="1"/>
</dbReference>
<keyword evidence="2" id="KW-0143">Chaperone</keyword>
<keyword evidence="6" id="KW-1185">Reference proteome</keyword>
<dbReference type="SUPFAM" id="SSF46579">
    <property type="entry name" value="Prefoldin"/>
    <property type="match status" value="1"/>
</dbReference>
<reference evidence="5 6" key="2">
    <citation type="submission" date="2018-11" db="EMBL/GenBank/DDBJ databases">
        <authorList>
            <consortium name="Pathogen Informatics"/>
        </authorList>
    </citation>
    <scope>NUCLEOTIDE SEQUENCE [LARGE SCALE GENOMIC DNA]</scope>
</reference>
<dbReference type="InterPro" id="IPR027235">
    <property type="entry name" value="PFD2"/>
</dbReference>
<dbReference type="Gene3D" id="1.10.287.370">
    <property type="match status" value="1"/>
</dbReference>
<dbReference type="Proteomes" id="UP000282613">
    <property type="component" value="Unassembled WGS sequence"/>
</dbReference>
<evidence type="ECO:0000313" key="5">
    <source>
        <dbReference type="EMBL" id="VDK42322.1"/>
    </source>
</evidence>
<proteinExistence type="inferred from homology"/>
<protein>
    <submittedName>
        <fullName evidence="7">Prefoldin subunit 2</fullName>
    </submittedName>
</protein>
<dbReference type="WBParaSite" id="TASK_0000921401-mRNA-1">
    <property type="protein sequence ID" value="TASK_0000921401-mRNA-1"/>
    <property type="gene ID" value="TASK_0000921401"/>
</dbReference>
<evidence type="ECO:0000256" key="4">
    <source>
        <dbReference type="SAM" id="MobiDB-lite"/>
    </source>
</evidence>
<feature type="compositionally biased region" description="Gly residues" evidence="4">
    <location>
        <begin position="131"/>
        <end position="150"/>
    </location>
</feature>
<dbReference type="FunFam" id="1.10.287.370:FF:000002">
    <property type="entry name" value="Prefoldin subunit 2"/>
    <property type="match status" value="1"/>
</dbReference>
<feature type="region of interest" description="Disordered" evidence="4">
    <location>
        <begin position="124"/>
        <end position="162"/>
    </location>
</feature>
<evidence type="ECO:0000256" key="3">
    <source>
        <dbReference type="ARBA" id="ARBA00024667"/>
    </source>
</evidence>
<dbReference type="InterPro" id="IPR009053">
    <property type="entry name" value="Prefoldin"/>
</dbReference>
<accession>A0A0R3WEG8</accession>
<evidence type="ECO:0000256" key="1">
    <source>
        <dbReference type="ARBA" id="ARBA00008045"/>
    </source>
</evidence>
<evidence type="ECO:0000313" key="6">
    <source>
        <dbReference type="Proteomes" id="UP000282613"/>
    </source>
</evidence>
<gene>
    <name evidence="5" type="ORF">TASK_LOCUS9215</name>
</gene>
<dbReference type="AlphaFoldDB" id="A0A0R3WEG8"/>